<keyword evidence="1" id="KW-0732">Signal</keyword>
<protein>
    <submittedName>
        <fullName evidence="2">Uncharacterized protein</fullName>
    </submittedName>
</protein>
<keyword evidence="3" id="KW-1185">Reference proteome</keyword>
<name>A0A1A9VL12_GLOAU</name>
<evidence type="ECO:0000313" key="3">
    <source>
        <dbReference type="Proteomes" id="UP000078200"/>
    </source>
</evidence>
<reference evidence="2" key="1">
    <citation type="submission" date="2020-05" db="UniProtKB">
        <authorList>
            <consortium name="EnsemblMetazoa"/>
        </authorList>
    </citation>
    <scope>IDENTIFICATION</scope>
    <source>
        <strain evidence="2">TTRI</strain>
    </source>
</reference>
<sequence length="112" mass="13138">MAMLQFGFHWLSVVAHFSSIVFVDLRKQKFQKKLFAQQEMGTQILSFDYRKKFDKIVQLSVCKQCTEDAKPYNLTIKITQTCAYVAPCAYIIAHVRNRCTIEDMLRHELLKT</sequence>
<dbReference type="EnsemblMetazoa" id="GAUT040205-RA">
    <property type="protein sequence ID" value="GAUT040205-PA"/>
    <property type="gene ID" value="GAUT040205"/>
</dbReference>
<evidence type="ECO:0000313" key="2">
    <source>
        <dbReference type="EnsemblMetazoa" id="GAUT040205-PA"/>
    </source>
</evidence>
<organism evidence="2 3">
    <name type="scientific">Glossina austeni</name>
    <name type="common">Savannah tsetse fly</name>
    <dbReference type="NCBI Taxonomy" id="7395"/>
    <lineage>
        <taxon>Eukaryota</taxon>
        <taxon>Metazoa</taxon>
        <taxon>Ecdysozoa</taxon>
        <taxon>Arthropoda</taxon>
        <taxon>Hexapoda</taxon>
        <taxon>Insecta</taxon>
        <taxon>Pterygota</taxon>
        <taxon>Neoptera</taxon>
        <taxon>Endopterygota</taxon>
        <taxon>Diptera</taxon>
        <taxon>Brachycera</taxon>
        <taxon>Muscomorpha</taxon>
        <taxon>Hippoboscoidea</taxon>
        <taxon>Glossinidae</taxon>
        <taxon>Glossina</taxon>
    </lineage>
</organism>
<dbReference type="AlphaFoldDB" id="A0A1A9VL12"/>
<proteinExistence type="predicted"/>
<dbReference type="Proteomes" id="UP000078200">
    <property type="component" value="Unassembled WGS sequence"/>
</dbReference>
<dbReference type="VEuPathDB" id="VectorBase:GAUT040205"/>
<accession>A0A1A9VL12</accession>
<feature type="signal peptide" evidence="1">
    <location>
        <begin position="1"/>
        <end position="15"/>
    </location>
</feature>
<feature type="chain" id="PRO_5012859452" evidence="1">
    <location>
        <begin position="16"/>
        <end position="112"/>
    </location>
</feature>
<evidence type="ECO:0000256" key="1">
    <source>
        <dbReference type="SAM" id="SignalP"/>
    </source>
</evidence>